<name>A0A9P6MVC9_9FUNG</name>
<feature type="region of interest" description="Disordered" evidence="1">
    <location>
        <begin position="123"/>
        <end position="148"/>
    </location>
</feature>
<sequence length="227" mass="25142">MEYSKISSLPHFRESFPSPSFKGPNDYACNTFVAPLSASTLQAYNNMNASMMNKRKAHDYDILVQNENDFHDPKRMMVERPNRMQFTGTRQRQESGCSVSSSSSWSSSASFSTVCSSATIPDLSTSSPNRSLASSRSPSPSESISTGDEYNPLWHICDAIALSEKQDAPQKNTRSTTGSSSSACTPKAKQDESMYGLKIVFLEPNWLEEHIAKSKKVAALKKQQLYP</sequence>
<feature type="region of interest" description="Disordered" evidence="1">
    <location>
        <begin position="85"/>
        <end position="107"/>
    </location>
</feature>
<proteinExistence type="predicted"/>
<feature type="compositionally biased region" description="Polar residues" evidence="1">
    <location>
        <begin position="169"/>
        <end position="184"/>
    </location>
</feature>
<organism evidence="2 3">
    <name type="scientific">Entomortierella chlamydospora</name>
    <dbReference type="NCBI Taxonomy" id="101097"/>
    <lineage>
        <taxon>Eukaryota</taxon>
        <taxon>Fungi</taxon>
        <taxon>Fungi incertae sedis</taxon>
        <taxon>Mucoromycota</taxon>
        <taxon>Mortierellomycotina</taxon>
        <taxon>Mortierellomycetes</taxon>
        <taxon>Mortierellales</taxon>
        <taxon>Mortierellaceae</taxon>
        <taxon>Entomortierella</taxon>
    </lineage>
</organism>
<dbReference type="EMBL" id="JAAAID010000767">
    <property type="protein sequence ID" value="KAG0014080.1"/>
    <property type="molecule type" value="Genomic_DNA"/>
</dbReference>
<feature type="region of interest" description="Disordered" evidence="1">
    <location>
        <begin position="165"/>
        <end position="190"/>
    </location>
</feature>
<evidence type="ECO:0000313" key="2">
    <source>
        <dbReference type="EMBL" id="KAG0014080.1"/>
    </source>
</evidence>
<feature type="compositionally biased region" description="Low complexity" evidence="1">
    <location>
        <begin position="123"/>
        <end position="145"/>
    </location>
</feature>
<dbReference type="OrthoDB" id="2431332at2759"/>
<evidence type="ECO:0000256" key="1">
    <source>
        <dbReference type="SAM" id="MobiDB-lite"/>
    </source>
</evidence>
<evidence type="ECO:0000313" key="3">
    <source>
        <dbReference type="Proteomes" id="UP000703661"/>
    </source>
</evidence>
<gene>
    <name evidence="2" type="ORF">BGZ80_010661</name>
</gene>
<protein>
    <submittedName>
        <fullName evidence="2">Uncharacterized protein</fullName>
    </submittedName>
</protein>
<dbReference type="AlphaFoldDB" id="A0A9P6MVC9"/>
<keyword evidence="3" id="KW-1185">Reference proteome</keyword>
<comment type="caution">
    <text evidence="2">The sequence shown here is derived from an EMBL/GenBank/DDBJ whole genome shotgun (WGS) entry which is preliminary data.</text>
</comment>
<dbReference type="Proteomes" id="UP000703661">
    <property type="component" value="Unassembled WGS sequence"/>
</dbReference>
<reference evidence="2" key="1">
    <citation type="journal article" date="2020" name="Fungal Divers.">
        <title>Resolving the Mortierellaceae phylogeny through synthesis of multi-gene phylogenetics and phylogenomics.</title>
        <authorList>
            <person name="Vandepol N."/>
            <person name="Liber J."/>
            <person name="Desiro A."/>
            <person name="Na H."/>
            <person name="Kennedy M."/>
            <person name="Barry K."/>
            <person name="Grigoriev I.V."/>
            <person name="Miller A.N."/>
            <person name="O'Donnell K."/>
            <person name="Stajich J.E."/>
            <person name="Bonito G."/>
        </authorList>
    </citation>
    <scope>NUCLEOTIDE SEQUENCE</scope>
    <source>
        <strain evidence="2">NRRL 2769</strain>
    </source>
</reference>
<accession>A0A9P6MVC9</accession>
<feature type="compositionally biased region" description="Low complexity" evidence="1">
    <location>
        <begin position="95"/>
        <end position="107"/>
    </location>
</feature>